<proteinExistence type="predicted"/>
<dbReference type="EMBL" id="JAPFFJ010000003">
    <property type="protein sequence ID" value="KAJ6433203.1"/>
    <property type="molecule type" value="Genomic_DNA"/>
</dbReference>
<name>A0AAD6L0Y2_9ROSI</name>
<dbReference type="PANTHER" id="PTHR33116:SF78">
    <property type="entry name" value="OS12G0587133 PROTEIN"/>
    <property type="match status" value="1"/>
</dbReference>
<protein>
    <recommendedName>
        <fullName evidence="3">Reverse transcriptase domain-containing protein</fullName>
    </recommendedName>
</protein>
<dbReference type="Proteomes" id="UP001162972">
    <property type="component" value="Chromosome 10"/>
</dbReference>
<comment type="caution">
    <text evidence="1">The sequence shown here is derived from an EMBL/GenBank/DDBJ whole genome shotgun (WGS) entry which is preliminary data.</text>
</comment>
<sequence>MAILNKTLFLEEKFWQQKSGCKWLLEGDRNTRYYQLLLKKKRVKNFIWSIQNDDGSVLNDVVEIKRSDVEYFSALLTKDNAINVDTNDIDWSFIPNIITDEDNNFLLISLIEMRFVREDLVEVVVDFFNGGAIPKGRRIEDNILLAQELVQSIDEKTRGSNVILKLDMMKAYDETLLVGLRQGDPISPTLFIIAAEYLSRGLYNMFQRYPSLHYLARCPCSGQKVNSSNSGFILSARASLSRTSVVGGALGFPRIRLPIKYPGMSLYKGPKKSFLWDDLISKIAARMEGWEAKVLSSGGRITILKSILIDGFFICYMLLCLPNRLCAGLKDSLTNSCGAPRGKKRIHWECWEDLCYPVEEGGGASVHDSPIWKRLSKVGRACEDLIRWKVGCGKINFWHDIWVDDSALSSTRVDHPLWSLTAHGGFSMYIAWNMDSLEMSGEDFPPFPSGAFEEEELEG</sequence>
<feature type="non-terminal residue" evidence="1">
    <location>
        <position position="459"/>
    </location>
</feature>
<accession>A0AAD6L0Y2</accession>
<dbReference type="AlphaFoldDB" id="A0AAD6L0Y2"/>
<evidence type="ECO:0000313" key="1">
    <source>
        <dbReference type="EMBL" id="KAJ6433203.1"/>
    </source>
</evidence>
<evidence type="ECO:0000313" key="2">
    <source>
        <dbReference type="Proteomes" id="UP001162972"/>
    </source>
</evidence>
<gene>
    <name evidence="1" type="ORF">OIU84_020259</name>
</gene>
<reference evidence="1 2" key="1">
    <citation type="journal article" date="2023" name="Int. J. Mol. Sci.">
        <title>De Novo Assembly and Annotation of 11 Diverse Shrub Willow (Salix) Genomes Reveals Novel Gene Organization in Sex-Linked Regions.</title>
        <authorList>
            <person name="Hyden B."/>
            <person name="Feng K."/>
            <person name="Yates T.B."/>
            <person name="Jawdy S."/>
            <person name="Cereghino C."/>
            <person name="Smart L.B."/>
            <person name="Muchero W."/>
        </authorList>
    </citation>
    <scope>NUCLEOTIDE SEQUENCE [LARGE SCALE GENOMIC DNA]</scope>
    <source>
        <tissue evidence="1">Shoot tip</tissue>
    </source>
</reference>
<keyword evidence="2" id="KW-1185">Reference proteome</keyword>
<dbReference type="PANTHER" id="PTHR33116">
    <property type="entry name" value="REVERSE TRANSCRIPTASE ZINC-BINDING DOMAIN-CONTAINING PROTEIN-RELATED-RELATED"/>
    <property type="match status" value="1"/>
</dbReference>
<evidence type="ECO:0008006" key="3">
    <source>
        <dbReference type="Google" id="ProtNLM"/>
    </source>
</evidence>
<organism evidence="1 2">
    <name type="scientific">Salix udensis</name>
    <dbReference type="NCBI Taxonomy" id="889485"/>
    <lineage>
        <taxon>Eukaryota</taxon>
        <taxon>Viridiplantae</taxon>
        <taxon>Streptophyta</taxon>
        <taxon>Embryophyta</taxon>
        <taxon>Tracheophyta</taxon>
        <taxon>Spermatophyta</taxon>
        <taxon>Magnoliopsida</taxon>
        <taxon>eudicotyledons</taxon>
        <taxon>Gunneridae</taxon>
        <taxon>Pentapetalae</taxon>
        <taxon>rosids</taxon>
        <taxon>fabids</taxon>
        <taxon>Malpighiales</taxon>
        <taxon>Salicaceae</taxon>
        <taxon>Saliceae</taxon>
        <taxon>Salix</taxon>
    </lineage>
</organism>